<dbReference type="PANTHER" id="PTHR42850:SF4">
    <property type="entry name" value="ZINC-DEPENDENT ENDOPOLYPHOSPHATASE"/>
    <property type="match status" value="1"/>
</dbReference>
<dbReference type="RefSeq" id="WP_031454036.1">
    <property type="nucleotide sequence ID" value="NZ_CAIJDP010000066.1"/>
</dbReference>
<name>A0A6V6YWN5_9FLAO</name>
<evidence type="ECO:0000259" key="1">
    <source>
        <dbReference type="Pfam" id="PF00149"/>
    </source>
</evidence>
<dbReference type="GO" id="GO:0110154">
    <property type="term" value="P:RNA decapping"/>
    <property type="evidence" value="ECO:0007669"/>
    <property type="project" value="TreeGrafter"/>
</dbReference>
<dbReference type="EMBL" id="CAIJDP010000066">
    <property type="protein sequence ID" value="CAD0003948.1"/>
    <property type="molecule type" value="Genomic_DNA"/>
</dbReference>
<dbReference type="Pfam" id="PF00149">
    <property type="entry name" value="Metallophos"/>
    <property type="match status" value="1"/>
</dbReference>
<dbReference type="Gene3D" id="3.60.21.10">
    <property type="match status" value="1"/>
</dbReference>
<evidence type="ECO:0000313" key="3">
    <source>
        <dbReference type="Proteomes" id="UP000530060"/>
    </source>
</evidence>
<reference evidence="2 3" key="1">
    <citation type="submission" date="2020-06" db="EMBL/GenBank/DDBJ databases">
        <authorList>
            <person name="Criscuolo A."/>
        </authorList>
    </citation>
    <scope>NUCLEOTIDE SEQUENCE [LARGE SCALE GENOMIC DNA]</scope>
    <source>
        <strain evidence="3">CIP 111411</strain>
    </source>
</reference>
<dbReference type="GO" id="GO:0005737">
    <property type="term" value="C:cytoplasm"/>
    <property type="evidence" value="ECO:0007669"/>
    <property type="project" value="TreeGrafter"/>
</dbReference>
<dbReference type="SUPFAM" id="SSF56300">
    <property type="entry name" value="Metallo-dependent phosphatases"/>
    <property type="match status" value="1"/>
</dbReference>
<proteinExistence type="predicted"/>
<sequence>MRTFVIGDVHGGLLALEQVMKKAEVTEKDTLIFLGDYVDGWSQSPQVIDYLIHLQSKQNCICIRGNHDELLLEWLKNAKNNELWYQHGGEATVLAYAKLNEKQKEVHIKFLESLQDYHLDEENRLFVHAGFTNLNGVAYEYFPKLFYWDRTLWETALSVDPNMNKEDLYYPKRFTLYKEIFIGHTPVSRIGETVPVNKACVWNIDTGAAFKGPLTIMNVDTKEFWQSEPLNELYSNERGRN</sequence>
<dbReference type="InterPro" id="IPR029052">
    <property type="entry name" value="Metallo-depent_PP-like"/>
</dbReference>
<dbReference type="GO" id="GO:0008803">
    <property type="term" value="F:bis(5'-nucleosyl)-tetraphosphatase (symmetrical) activity"/>
    <property type="evidence" value="ECO:0007669"/>
    <property type="project" value="TreeGrafter"/>
</dbReference>
<dbReference type="AlphaFoldDB" id="A0A6V6YWN5"/>
<dbReference type="Proteomes" id="UP000530060">
    <property type="component" value="Unassembled WGS sequence"/>
</dbReference>
<keyword evidence="3" id="KW-1185">Reference proteome</keyword>
<dbReference type="GO" id="GO:0016791">
    <property type="term" value="F:phosphatase activity"/>
    <property type="evidence" value="ECO:0007669"/>
    <property type="project" value="TreeGrafter"/>
</dbReference>
<dbReference type="PANTHER" id="PTHR42850">
    <property type="entry name" value="METALLOPHOSPHOESTERASE"/>
    <property type="match status" value="1"/>
</dbReference>
<accession>A0A6V6YWN5</accession>
<evidence type="ECO:0000313" key="2">
    <source>
        <dbReference type="EMBL" id="CAD0003948.1"/>
    </source>
</evidence>
<dbReference type="InterPro" id="IPR050126">
    <property type="entry name" value="Ap4A_hydrolase"/>
</dbReference>
<comment type="caution">
    <text evidence="2">The sequence shown here is derived from an EMBL/GenBank/DDBJ whole genome shotgun (WGS) entry which is preliminary data.</text>
</comment>
<feature type="domain" description="Calcineurin-like phosphoesterase" evidence="1">
    <location>
        <begin position="1"/>
        <end position="188"/>
    </location>
</feature>
<protein>
    <submittedName>
        <fullName evidence="2">Serine/threonine protein phosphatase</fullName>
    </submittedName>
</protein>
<dbReference type="InterPro" id="IPR004843">
    <property type="entry name" value="Calcineurin-like_PHP"/>
</dbReference>
<organism evidence="2 3">
    <name type="scientific">Flavobacterium salmonis</name>
    <dbReference type="NCBI Taxonomy" id="2654844"/>
    <lineage>
        <taxon>Bacteria</taxon>
        <taxon>Pseudomonadati</taxon>
        <taxon>Bacteroidota</taxon>
        <taxon>Flavobacteriia</taxon>
        <taxon>Flavobacteriales</taxon>
        <taxon>Flavobacteriaceae</taxon>
        <taxon>Flavobacterium</taxon>
    </lineage>
</organism>
<dbReference type="CDD" id="cd00144">
    <property type="entry name" value="MPP_PPP_family"/>
    <property type="match status" value="1"/>
</dbReference>
<gene>
    <name evidence="2" type="ORF">FLAT13_01970</name>
</gene>